<protein>
    <recommendedName>
        <fullName evidence="3">Transposase</fullName>
    </recommendedName>
</protein>
<sequence>MARERLATHYVRKILRQKLTLKRSHREVMAALDVSIVVSGIVTRAAALGLDWEAVEVLGDEALAMRR</sequence>
<proteinExistence type="predicted"/>
<dbReference type="EMBL" id="JEME01000783">
    <property type="protein sequence ID" value="KYG09082.1"/>
    <property type="molecule type" value="Genomic_DNA"/>
</dbReference>
<organism evidence="1 2">
    <name type="scientific">Sorangium cellulosum</name>
    <name type="common">Polyangium cellulosum</name>
    <dbReference type="NCBI Taxonomy" id="56"/>
    <lineage>
        <taxon>Bacteria</taxon>
        <taxon>Pseudomonadati</taxon>
        <taxon>Myxococcota</taxon>
        <taxon>Polyangia</taxon>
        <taxon>Polyangiales</taxon>
        <taxon>Polyangiaceae</taxon>
        <taxon>Sorangium</taxon>
    </lineage>
</organism>
<comment type="caution">
    <text evidence="1">The sequence shown here is derived from an EMBL/GenBank/DDBJ whole genome shotgun (WGS) entry which is preliminary data.</text>
</comment>
<name>A0A150TWL4_SORCE</name>
<evidence type="ECO:0000313" key="1">
    <source>
        <dbReference type="EMBL" id="KYG09082.1"/>
    </source>
</evidence>
<evidence type="ECO:0008006" key="3">
    <source>
        <dbReference type="Google" id="ProtNLM"/>
    </source>
</evidence>
<dbReference type="Proteomes" id="UP000075502">
    <property type="component" value="Unassembled WGS sequence"/>
</dbReference>
<reference evidence="1 2" key="1">
    <citation type="submission" date="2014-02" db="EMBL/GenBank/DDBJ databases">
        <title>The small core and large imbalanced accessory genome model reveals a collaborative survival strategy of Sorangium cellulosum strains in nature.</title>
        <authorList>
            <person name="Han K."/>
            <person name="Peng R."/>
            <person name="Blom J."/>
            <person name="Li Y.-Z."/>
        </authorList>
    </citation>
    <scope>NUCLEOTIDE SEQUENCE [LARGE SCALE GENOMIC DNA]</scope>
    <source>
        <strain evidence="1 2">So0007-03</strain>
    </source>
</reference>
<evidence type="ECO:0000313" key="2">
    <source>
        <dbReference type="Proteomes" id="UP000075502"/>
    </source>
</evidence>
<gene>
    <name evidence="1" type="ORF">BE21_20015</name>
</gene>
<accession>A0A150TWL4</accession>
<dbReference type="AlphaFoldDB" id="A0A150TWL4"/>